<reference evidence="3" key="1">
    <citation type="submission" date="2022-05" db="EMBL/GenBank/DDBJ databases">
        <authorList>
            <person name="Jo J.-H."/>
            <person name="Im W.-T."/>
        </authorList>
    </citation>
    <scope>NUCLEOTIDE SEQUENCE</scope>
    <source>
        <strain evidence="3">SE220</strain>
    </source>
</reference>
<keyword evidence="2" id="KW-0472">Membrane</keyword>
<gene>
    <name evidence="3" type="ORF">LZ538_06555</name>
</gene>
<accession>A0ABT0S1I4</accession>
<feature type="transmembrane region" description="Helical" evidence="2">
    <location>
        <begin position="15"/>
        <end position="33"/>
    </location>
</feature>
<name>A0ABT0S1I4_9SPHN</name>
<organism evidence="3 4">
    <name type="scientific">Sphingomonas hankyongi</name>
    <dbReference type="NCBI Taxonomy" id="2908209"/>
    <lineage>
        <taxon>Bacteria</taxon>
        <taxon>Pseudomonadati</taxon>
        <taxon>Pseudomonadota</taxon>
        <taxon>Alphaproteobacteria</taxon>
        <taxon>Sphingomonadales</taxon>
        <taxon>Sphingomonadaceae</taxon>
        <taxon>Sphingomonas</taxon>
    </lineage>
</organism>
<keyword evidence="2" id="KW-1133">Transmembrane helix</keyword>
<evidence type="ECO:0000313" key="4">
    <source>
        <dbReference type="Proteomes" id="UP001165342"/>
    </source>
</evidence>
<evidence type="ECO:0000256" key="2">
    <source>
        <dbReference type="SAM" id="Phobius"/>
    </source>
</evidence>
<keyword evidence="2" id="KW-0812">Transmembrane</keyword>
<protein>
    <submittedName>
        <fullName evidence="3">Uncharacterized protein</fullName>
    </submittedName>
</protein>
<keyword evidence="4" id="KW-1185">Reference proteome</keyword>
<feature type="region of interest" description="Disordered" evidence="1">
    <location>
        <begin position="85"/>
        <end position="105"/>
    </location>
</feature>
<dbReference type="Proteomes" id="UP001165342">
    <property type="component" value="Unassembled WGS sequence"/>
</dbReference>
<evidence type="ECO:0000313" key="3">
    <source>
        <dbReference type="EMBL" id="MCL6729714.1"/>
    </source>
</evidence>
<comment type="caution">
    <text evidence="3">The sequence shown here is derived from an EMBL/GenBank/DDBJ whole genome shotgun (WGS) entry which is preliminary data.</text>
</comment>
<sequence length="105" mass="11275">MDESRQPPVRSDRGSVLIAASIIGGALVLSWGLSSSQPRYQIAAAGDTVVRMDTDSGEIIACNQQRCARVEPPDRAKTFGPLTIQYQSKPEPALPAPEPTQNQGR</sequence>
<dbReference type="RefSeq" id="WP_249831193.1">
    <property type="nucleotide sequence ID" value="NZ_JAMGBE010000002.1"/>
</dbReference>
<dbReference type="EMBL" id="JAMGBE010000002">
    <property type="protein sequence ID" value="MCL6729714.1"/>
    <property type="molecule type" value="Genomic_DNA"/>
</dbReference>
<proteinExistence type="predicted"/>
<evidence type="ECO:0000256" key="1">
    <source>
        <dbReference type="SAM" id="MobiDB-lite"/>
    </source>
</evidence>